<keyword evidence="2" id="KW-1185">Reference proteome</keyword>
<dbReference type="PANTHER" id="PTHR31344">
    <property type="entry name" value="NUCLEAR PORE COMPLEX PROTEIN NUP205"/>
    <property type="match status" value="1"/>
</dbReference>
<organism evidence="1 2">
    <name type="scientific">Gossypium arboreum</name>
    <name type="common">Tree cotton</name>
    <name type="synonym">Gossypium nanking</name>
    <dbReference type="NCBI Taxonomy" id="29729"/>
    <lineage>
        <taxon>Eukaryota</taxon>
        <taxon>Viridiplantae</taxon>
        <taxon>Streptophyta</taxon>
        <taxon>Embryophyta</taxon>
        <taxon>Tracheophyta</taxon>
        <taxon>Spermatophyta</taxon>
        <taxon>Magnoliopsida</taxon>
        <taxon>eudicotyledons</taxon>
        <taxon>Gunneridae</taxon>
        <taxon>Pentapetalae</taxon>
        <taxon>rosids</taxon>
        <taxon>malvids</taxon>
        <taxon>Malvales</taxon>
        <taxon>Malvaceae</taxon>
        <taxon>Malvoideae</taxon>
        <taxon>Gossypium</taxon>
    </lineage>
</organism>
<evidence type="ECO:0000313" key="1">
    <source>
        <dbReference type="EMBL" id="KAK5787206.1"/>
    </source>
</evidence>
<dbReference type="Proteomes" id="UP001358586">
    <property type="component" value="Chromosome 11"/>
</dbReference>
<reference evidence="1 2" key="1">
    <citation type="submission" date="2023-03" db="EMBL/GenBank/DDBJ databases">
        <title>WGS of Gossypium arboreum.</title>
        <authorList>
            <person name="Yu D."/>
        </authorList>
    </citation>
    <scope>NUCLEOTIDE SEQUENCE [LARGE SCALE GENOMIC DNA]</scope>
    <source>
        <tissue evidence="1">Leaf</tissue>
    </source>
</reference>
<dbReference type="InterPro" id="IPR021827">
    <property type="entry name" value="Nup186/Nup192/Nup205"/>
</dbReference>
<dbReference type="PANTHER" id="PTHR31344:SF11">
    <property type="entry name" value="NUCLEOLAR PROTEIN GAR2-LIKE PROTEIN"/>
    <property type="match status" value="1"/>
</dbReference>
<name>A0ABR0N9P7_GOSAR</name>
<dbReference type="EMBL" id="JARKNE010000011">
    <property type="protein sequence ID" value="KAK5787206.1"/>
    <property type="molecule type" value="Genomic_DNA"/>
</dbReference>
<proteinExistence type="predicted"/>
<sequence length="166" mass="18322">MGARIEQLEAELREVTALEISLYSVILEQALSLYMQPQVEGSCSYKTLGKLLEPASGNKQPGSFLIDLRKMAFEDAFQLTFLVRAGATNVVAYQLLQCVARLNVAMFYAILWESKNKIPIDPISNSIVDSKRKAYTSDEELDSPLTSTIEKLLLSPTIVAKGSMNG</sequence>
<evidence type="ECO:0000313" key="2">
    <source>
        <dbReference type="Proteomes" id="UP001358586"/>
    </source>
</evidence>
<comment type="caution">
    <text evidence="1">The sequence shown here is derived from an EMBL/GenBank/DDBJ whole genome shotgun (WGS) entry which is preliminary data.</text>
</comment>
<protein>
    <submittedName>
        <fullName evidence="1">Uncharacterized protein</fullName>
    </submittedName>
</protein>
<gene>
    <name evidence="1" type="ORF">PVK06_041859</name>
</gene>
<accession>A0ABR0N9P7</accession>